<dbReference type="InterPro" id="IPR026325">
    <property type="entry name" value="DUF932"/>
</dbReference>
<dbReference type="EMBL" id="CP120678">
    <property type="protein sequence ID" value="WIW69869.1"/>
    <property type="molecule type" value="Genomic_DNA"/>
</dbReference>
<organism evidence="1 2">
    <name type="scientific">Selenobaculum gibii</name>
    <dbReference type="NCBI Taxonomy" id="3054208"/>
    <lineage>
        <taxon>Bacteria</taxon>
        <taxon>Bacillati</taxon>
        <taxon>Bacillota</taxon>
        <taxon>Negativicutes</taxon>
        <taxon>Selenomonadales</taxon>
        <taxon>Selenomonadaceae</taxon>
        <taxon>Selenobaculum</taxon>
    </lineage>
</organism>
<dbReference type="KEGG" id="sgbi:P3F81_08045"/>
<proteinExistence type="predicted"/>
<name>A0A9Y2AGX5_9FIRM</name>
<dbReference type="Pfam" id="PF06067">
    <property type="entry name" value="DUF932"/>
    <property type="match status" value="1"/>
</dbReference>
<keyword evidence="2" id="KW-1185">Reference proteome</keyword>
<gene>
    <name evidence="1" type="ORF">P3F81_08045</name>
</gene>
<accession>A0A9Y2AGX5</accession>
<dbReference type="RefSeq" id="WP_147669815.1">
    <property type="nucleotide sequence ID" value="NZ_CP120678.1"/>
</dbReference>
<evidence type="ECO:0000313" key="2">
    <source>
        <dbReference type="Proteomes" id="UP001243623"/>
    </source>
</evidence>
<dbReference type="Proteomes" id="UP001243623">
    <property type="component" value="Chromosome"/>
</dbReference>
<reference evidence="1" key="1">
    <citation type="submission" date="2023-03" db="EMBL/GenBank/DDBJ databases">
        <title>Selenobaculum gbiensis gen. nov. sp. nov., a new bacterium isolated from the gut microbiota of IBD patient.</title>
        <authorList>
            <person name="Yeo S."/>
            <person name="Park H."/>
            <person name="Huh C.S."/>
        </authorList>
    </citation>
    <scope>NUCLEOTIDE SEQUENCE</scope>
    <source>
        <strain evidence="1">ICN-92133</strain>
    </source>
</reference>
<dbReference type="AlphaFoldDB" id="A0A9Y2AGX5"/>
<protein>
    <submittedName>
        <fullName evidence="1">DUF932 domain-containing protein</fullName>
    </submittedName>
</protein>
<evidence type="ECO:0000313" key="1">
    <source>
        <dbReference type="EMBL" id="WIW69869.1"/>
    </source>
</evidence>
<sequence>MKQGKTLIELCKELERQRMARKDFIADTRSLMITTNEHGQSQLDVDLGNTNQIFNVNDLTHQQIASRLQIPLKYYQKMRLEYPSLLDENINSWFSKNGERRMLRTLDTNIRAFLSDRYRRLDNLELAEAVLPIIKEMKGAEIVSADITDTHMYIKVINKKLKAEVDVNDIVQAGIVISNSEVGLGSLKVEPLIYRLVCKNGLIVKDYAQKRYHVGKQVESEESAYEIYRDETLEADDKAFFMKVQDTVRCAVDEAKFMLSVDKLRQTKQQSTGDDPIKTVELLADKYVLNQNERGGILRHFIMAGDNSKFGLINAITRSSQDIEDYNRATELERLGGELLALPIKNQLVASAYPRTSNDINPSMKNVTPIQNKNVISIAR</sequence>